<dbReference type="Proteomes" id="UP000409037">
    <property type="component" value="Unassembled WGS sequence"/>
</dbReference>
<sequence length="35" mass="3925">MSVVDAKHAFYCLRKFGNGPLWRALTSNDKLSLGQ</sequence>
<gene>
    <name evidence="1" type="ORF">PS833_00774</name>
</gene>
<name>A0A5E7ADI6_PSEFL</name>
<evidence type="ECO:0000313" key="1">
    <source>
        <dbReference type="EMBL" id="VVN76569.1"/>
    </source>
</evidence>
<dbReference type="EMBL" id="CABVHU010000001">
    <property type="protein sequence ID" value="VVN76569.1"/>
    <property type="molecule type" value="Genomic_DNA"/>
</dbReference>
<protein>
    <submittedName>
        <fullName evidence="1">Uncharacterized protein</fullName>
    </submittedName>
</protein>
<organism evidence="1 2">
    <name type="scientific">Pseudomonas fluorescens</name>
    <dbReference type="NCBI Taxonomy" id="294"/>
    <lineage>
        <taxon>Bacteria</taxon>
        <taxon>Pseudomonadati</taxon>
        <taxon>Pseudomonadota</taxon>
        <taxon>Gammaproteobacteria</taxon>
        <taxon>Pseudomonadales</taxon>
        <taxon>Pseudomonadaceae</taxon>
        <taxon>Pseudomonas</taxon>
    </lineage>
</organism>
<accession>A0A5E7ADI6</accession>
<evidence type="ECO:0000313" key="2">
    <source>
        <dbReference type="Proteomes" id="UP000409037"/>
    </source>
</evidence>
<dbReference type="AlphaFoldDB" id="A0A5E7ADI6"/>
<reference evidence="1 2" key="1">
    <citation type="submission" date="2019-09" db="EMBL/GenBank/DDBJ databases">
        <authorList>
            <person name="Chandra G."/>
            <person name="Truman W A."/>
        </authorList>
    </citation>
    <scope>NUCLEOTIDE SEQUENCE [LARGE SCALE GENOMIC DNA]</scope>
    <source>
        <strain evidence="1">PS833</strain>
    </source>
</reference>
<proteinExistence type="predicted"/>